<accession>A0ABQ3BPQ4</accession>
<proteinExistence type="predicted"/>
<dbReference type="Pfam" id="PF01551">
    <property type="entry name" value="Peptidase_M23"/>
    <property type="match status" value="1"/>
</dbReference>
<organism evidence="2 3">
    <name type="scientific">Mesonia mobilis</name>
    <dbReference type="NCBI Taxonomy" id="369791"/>
    <lineage>
        <taxon>Bacteria</taxon>
        <taxon>Pseudomonadati</taxon>
        <taxon>Bacteroidota</taxon>
        <taxon>Flavobacteriia</taxon>
        <taxon>Flavobacteriales</taxon>
        <taxon>Flavobacteriaceae</taxon>
        <taxon>Mesonia</taxon>
    </lineage>
</organism>
<dbReference type="EMBL" id="BMWY01000003">
    <property type="protein sequence ID" value="GGZ53627.1"/>
    <property type="molecule type" value="Genomic_DNA"/>
</dbReference>
<dbReference type="SUPFAM" id="SSF51261">
    <property type="entry name" value="Duplicated hybrid motif"/>
    <property type="match status" value="1"/>
</dbReference>
<protein>
    <recommendedName>
        <fullName evidence="1">M23ase beta-sheet core domain-containing protein</fullName>
    </recommendedName>
</protein>
<dbReference type="Proteomes" id="UP000615593">
    <property type="component" value="Unassembled WGS sequence"/>
</dbReference>
<dbReference type="InterPro" id="IPR011055">
    <property type="entry name" value="Dup_hybrid_motif"/>
</dbReference>
<dbReference type="Gene3D" id="2.70.70.10">
    <property type="entry name" value="Glucose Permease (Domain IIA)"/>
    <property type="match status" value="1"/>
</dbReference>
<evidence type="ECO:0000259" key="1">
    <source>
        <dbReference type="Pfam" id="PF01551"/>
    </source>
</evidence>
<reference evidence="3" key="1">
    <citation type="journal article" date="2019" name="Int. J. Syst. Evol. Microbiol.">
        <title>The Global Catalogue of Microorganisms (GCM) 10K type strain sequencing project: providing services to taxonomists for standard genome sequencing and annotation.</title>
        <authorList>
            <consortium name="The Broad Institute Genomics Platform"/>
            <consortium name="The Broad Institute Genome Sequencing Center for Infectious Disease"/>
            <person name="Wu L."/>
            <person name="Ma J."/>
        </authorList>
    </citation>
    <scope>NUCLEOTIDE SEQUENCE [LARGE SCALE GENOMIC DNA]</scope>
    <source>
        <strain evidence="3">KCTC 12708</strain>
    </source>
</reference>
<sequence>MTFTEYLTQLTASFTPVLGDFKAEDYLPLDLSVSNEGLAEVDLTSPQAMQDYIQQQLQSSDKRVAVGGYLEKRNLYRRSEHFGKQTIEDRDIHIGLDLWANAYTAVFSPLAGEVHSFQNNTNFGDYGPTIILKHSINEVEFYTLYGHLSSASIEDLNEGKQVAAGQKIAELGEAEVNGDYAPHLHFQLIKDIEQKTGDYPGVCSIENLDFYRKNCPDPNLLLKITSLSSSQKSKQ</sequence>
<feature type="domain" description="M23ase beta-sheet core" evidence="1">
    <location>
        <begin position="92"/>
        <end position="191"/>
    </location>
</feature>
<dbReference type="GeneID" id="94369079"/>
<name>A0ABQ3BPQ4_9FLAO</name>
<dbReference type="RefSeq" id="WP_051191242.1">
    <property type="nucleotide sequence ID" value="NZ_BMWY01000003.1"/>
</dbReference>
<evidence type="ECO:0000313" key="3">
    <source>
        <dbReference type="Proteomes" id="UP000615593"/>
    </source>
</evidence>
<dbReference type="CDD" id="cd12797">
    <property type="entry name" value="M23_peptidase"/>
    <property type="match status" value="1"/>
</dbReference>
<dbReference type="PANTHER" id="PTHR21666">
    <property type="entry name" value="PEPTIDASE-RELATED"/>
    <property type="match status" value="1"/>
</dbReference>
<dbReference type="InterPro" id="IPR016047">
    <property type="entry name" value="M23ase_b-sheet_dom"/>
</dbReference>
<evidence type="ECO:0000313" key="2">
    <source>
        <dbReference type="EMBL" id="GGZ53627.1"/>
    </source>
</evidence>
<comment type="caution">
    <text evidence="2">The sequence shown here is derived from an EMBL/GenBank/DDBJ whole genome shotgun (WGS) entry which is preliminary data.</text>
</comment>
<dbReference type="InterPro" id="IPR050570">
    <property type="entry name" value="Cell_wall_metabolism_enzyme"/>
</dbReference>
<gene>
    <name evidence="2" type="ORF">GCM10008088_14130</name>
</gene>
<keyword evidence="3" id="KW-1185">Reference proteome</keyword>
<dbReference type="PANTHER" id="PTHR21666:SF270">
    <property type="entry name" value="MUREIN HYDROLASE ACTIVATOR ENVC"/>
    <property type="match status" value="1"/>
</dbReference>